<reference evidence="2 3" key="1">
    <citation type="submission" date="2017-01" db="EMBL/GenBank/DDBJ databases">
        <title>The cable genome- insights into the physiology and evolution of filamentous bacteria capable of sulfide oxidation via long distance electron transfer.</title>
        <authorList>
            <person name="Schreiber L."/>
            <person name="Bjerg J.T."/>
            <person name="Boggild A."/>
            <person name="Van De Vossenberg J."/>
            <person name="Meysman F."/>
            <person name="Nielsen L.P."/>
            <person name="Schramm A."/>
            <person name="Kjeldsen K.U."/>
        </authorList>
    </citation>
    <scope>NUCLEOTIDE SEQUENCE [LARGE SCALE GENOMIC DNA]</scope>
    <source>
        <strain evidence="2">MCF</strain>
    </source>
</reference>
<keyword evidence="3" id="KW-1185">Reference proteome</keyword>
<accession>A0A444J194</accession>
<evidence type="ECO:0000313" key="2">
    <source>
        <dbReference type="EMBL" id="RWX46921.1"/>
    </source>
</evidence>
<sequence>MDAKGNVFSRKPEFPTRNSNASLLLLFPVIYQWIAHYVNHYLSNHSHSKAQVIINDYSKKRGKGLTSIYE</sequence>
<feature type="transmembrane region" description="Helical" evidence="1">
    <location>
        <begin position="21"/>
        <end position="38"/>
    </location>
</feature>
<name>A0A444J194_9BACT</name>
<evidence type="ECO:0000256" key="1">
    <source>
        <dbReference type="SAM" id="Phobius"/>
    </source>
</evidence>
<dbReference type="AlphaFoldDB" id="A0A444J194"/>
<keyword evidence="1" id="KW-0472">Membrane</keyword>
<keyword evidence="1" id="KW-1133">Transmembrane helix</keyword>
<keyword evidence="1" id="KW-0812">Transmembrane</keyword>
<dbReference type="Proteomes" id="UP000287853">
    <property type="component" value="Unassembled WGS sequence"/>
</dbReference>
<evidence type="ECO:0000313" key="3">
    <source>
        <dbReference type="Proteomes" id="UP000287853"/>
    </source>
</evidence>
<organism evidence="2 3">
    <name type="scientific">Candidatus Electrothrix aarhusensis</name>
    <dbReference type="NCBI Taxonomy" id="1859131"/>
    <lineage>
        <taxon>Bacteria</taxon>
        <taxon>Pseudomonadati</taxon>
        <taxon>Thermodesulfobacteriota</taxon>
        <taxon>Desulfobulbia</taxon>
        <taxon>Desulfobulbales</taxon>
        <taxon>Desulfobulbaceae</taxon>
        <taxon>Candidatus Electrothrix</taxon>
    </lineage>
</organism>
<proteinExistence type="predicted"/>
<comment type="caution">
    <text evidence="2">The sequence shown here is derived from an EMBL/GenBank/DDBJ whole genome shotgun (WGS) entry which is preliminary data.</text>
</comment>
<gene>
    <name evidence="2" type="ORF">H206_00232</name>
</gene>
<protein>
    <submittedName>
        <fullName evidence="2">Uncharacterized protein</fullName>
    </submittedName>
</protein>
<dbReference type="EMBL" id="MTKO01000046">
    <property type="protein sequence ID" value="RWX46921.1"/>
    <property type="molecule type" value="Genomic_DNA"/>
</dbReference>